<organism evidence="2">
    <name type="scientific">Melampsora larici-populina (strain 98AG31 / pathotype 3-4-7)</name>
    <name type="common">Poplar leaf rust fungus</name>
    <dbReference type="NCBI Taxonomy" id="747676"/>
    <lineage>
        <taxon>Eukaryota</taxon>
        <taxon>Fungi</taxon>
        <taxon>Dikarya</taxon>
        <taxon>Basidiomycota</taxon>
        <taxon>Pucciniomycotina</taxon>
        <taxon>Pucciniomycetes</taxon>
        <taxon>Pucciniales</taxon>
        <taxon>Melampsoraceae</taxon>
        <taxon>Melampsora</taxon>
    </lineage>
</organism>
<dbReference type="AlphaFoldDB" id="F4R8Q7"/>
<dbReference type="KEGG" id="mlr:MELLADRAFT_60096"/>
<reference evidence="2" key="1">
    <citation type="journal article" date="2011" name="Proc. Natl. Acad. Sci. U.S.A.">
        <title>Obligate biotrophy features unraveled by the genomic analysis of rust fungi.</title>
        <authorList>
            <person name="Duplessis S."/>
            <person name="Cuomo C.A."/>
            <person name="Lin Y.-C."/>
            <person name="Aerts A."/>
            <person name="Tisserant E."/>
            <person name="Veneault-Fourrey C."/>
            <person name="Joly D.L."/>
            <person name="Hacquard S."/>
            <person name="Amselem J."/>
            <person name="Cantarel B.L."/>
            <person name="Chiu R."/>
            <person name="Coutinho P.M."/>
            <person name="Feau N."/>
            <person name="Field M."/>
            <person name="Frey P."/>
            <person name="Gelhaye E."/>
            <person name="Goldberg J."/>
            <person name="Grabherr M.G."/>
            <person name="Kodira C.D."/>
            <person name="Kohler A."/>
            <person name="Kuees U."/>
            <person name="Lindquist E.A."/>
            <person name="Lucas S.M."/>
            <person name="Mago R."/>
            <person name="Mauceli E."/>
            <person name="Morin E."/>
            <person name="Murat C."/>
            <person name="Pangilinan J.L."/>
            <person name="Park R."/>
            <person name="Pearson M."/>
            <person name="Quesneville H."/>
            <person name="Rouhier N."/>
            <person name="Sakthikumar S."/>
            <person name="Salamov A.A."/>
            <person name="Schmutz J."/>
            <person name="Selles B."/>
            <person name="Shapiro H."/>
            <person name="Tanguay P."/>
            <person name="Tuskan G.A."/>
            <person name="Henrissat B."/>
            <person name="Van de Peer Y."/>
            <person name="Rouze P."/>
            <person name="Ellis J.G."/>
            <person name="Dodds P.N."/>
            <person name="Schein J.E."/>
            <person name="Zhong S."/>
            <person name="Hamelin R.C."/>
            <person name="Grigoriev I.V."/>
            <person name="Szabo L.J."/>
            <person name="Martin F."/>
        </authorList>
    </citation>
    <scope>NUCLEOTIDE SEQUENCE [LARGE SCALE GENOMIC DNA]</scope>
    <source>
        <strain evidence="2">98AG31 / pathotype 3-4-7</strain>
    </source>
</reference>
<dbReference type="InParanoid" id="F4R8Q7"/>
<evidence type="ECO:0000313" key="2">
    <source>
        <dbReference type="Proteomes" id="UP000001072"/>
    </source>
</evidence>
<gene>
    <name evidence="1" type="ORF">MELLADRAFT_60096</name>
</gene>
<evidence type="ECO:0000313" key="1">
    <source>
        <dbReference type="EMBL" id="EGG11076.1"/>
    </source>
</evidence>
<sequence>MPQNYPEVWDGTIAFKELKDQIEDVAIHIAKELHDITVVTKETVKEFKEMCDGPLRSLSSKIQDESQNNEENWEDLFQHLDDIQTEQVNLNAKFIRNHRNLQVVCTAMIEILKNQASERTKLTDLTASGAPDITLGNN</sequence>
<dbReference type="Proteomes" id="UP000001072">
    <property type="component" value="Unassembled WGS sequence"/>
</dbReference>
<proteinExistence type="predicted"/>
<name>F4R8Q7_MELLP</name>
<dbReference type="HOGENOM" id="CLU_1855703_0_0_1"/>
<dbReference type="GeneID" id="18929489"/>
<dbReference type="RefSeq" id="XP_007405678.1">
    <property type="nucleotide sequence ID" value="XM_007405616.1"/>
</dbReference>
<dbReference type="VEuPathDB" id="FungiDB:MELLADRAFT_60096"/>
<accession>F4R8Q7</accession>
<protein>
    <submittedName>
        <fullName evidence="1">Uncharacterized protein</fullName>
    </submittedName>
</protein>
<keyword evidence="2" id="KW-1185">Reference proteome</keyword>
<dbReference type="EMBL" id="GL883093">
    <property type="protein sequence ID" value="EGG11076.1"/>
    <property type="molecule type" value="Genomic_DNA"/>
</dbReference>